<keyword evidence="2" id="KW-1185">Reference proteome</keyword>
<dbReference type="Proteomes" id="UP000663181">
    <property type="component" value="Chromosome"/>
</dbReference>
<sequence>MNADIFDGVFDNRRSDQREIWQDGMLRRYCHRNALNIHSVWNVMRKPWGSYPDLPANASKVAA</sequence>
<gene>
    <name evidence="1" type="ORF">ISN74_07770</name>
</gene>
<name>A0ABX7GZ28_9GAMM</name>
<evidence type="ECO:0000313" key="2">
    <source>
        <dbReference type="Proteomes" id="UP000663181"/>
    </source>
</evidence>
<organism evidence="1 2">
    <name type="scientific">Dyella caseinilytica</name>
    <dbReference type="NCBI Taxonomy" id="1849581"/>
    <lineage>
        <taxon>Bacteria</taxon>
        <taxon>Pseudomonadati</taxon>
        <taxon>Pseudomonadota</taxon>
        <taxon>Gammaproteobacteria</taxon>
        <taxon>Lysobacterales</taxon>
        <taxon>Rhodanobacteraceae</taxon>
        <taxon>Dyella</taxon>
    </lineage>
</organism>
<reference evidence="1 2" key="1">
    <citation type="submission" date="2020-10" db="EMBL/GenBank/DDBJ databases">
        <title>Phylogeny of dyella-like bacteria.</title>
        <authorList>
            <person name="Fu J."/>
        </authorList>
    </citation>
    <scope>NUCLEOTIDE SEQUENCE [LARGE SCALE GENOMIC DNA]</scope>
    <source>
        <strain evidence="1 2">DHOB09</strain>
    </source>
</reference>
<evidence type="ECO:0000313" key="1">
    <source>
        <dbReference type="EMBL" id="QRN55216.1"/>
    </source>
</evidence>
<dbReference type="RefSeq" id="WP_188798784.1">
    <property type="nucleotide sequence ID" value="NZ_BMIZ01000001.1"/>
</dbReference>
<accession>A0ABX7GZ28</accession>
<proteinExistence type="predicted"/>
<protein>
    <submittedName>
        <fullName evidence="1">Uncharacterized protein</fullName>
    </submittedName>
</protein>
<dbReference type="EMBL" id="CP064030">
    <property type="protein sequence ID" value="QRN55216.1"/>
    <property type="molecule type" value="Genomic_DNA"/>
</dbReference>